<feature type="transmembrane region" description="Helical" evidence="1">
    <location>
        <begin position="136"/>
        <end position="166"/>
    </location>
</feature>
<gene>
    <name evidence="2" type="ORF">QUW08_11600</name>
</gene>
<evidence type="ECO:0000313" key="3">
    <source>
        <dbReference type="Proteomes" id="UP001529380"/>
    </source>
</evidence>
<keyword evidence="1" id="KW-0472">Membrane</keyword>
<organism evidence="2 3">
    <name type="scientific">Allofournierella massiliensis</name>
    <dbReference type="NCBI Taxonomy" id="1650663"/>
    <lineage>
        <taxon>Bacteria</taxon>
        <taxon>Bacillati</taxon>
        <taxon>Bacillota</taxon>
        <taxon>Clostridia</taxon>
        <taxon>Eubacteriales</taxon>
        <taxon>Oscillospiraceae</taxon>
        <taxon>Allofournierella</taxon>
    </lineage>
</organism>
<reference evidence="2 3" key="1">
    <citation type="submission" date="2023-06" db="EMBL/GenBank/DDBJ databases">
        <title>Identification and characterization of horizontal gene transfer across gut microbiota members of farm animals based on homology search.</title>
        <authorList>
            <person name="Schwarzerova J."/>
            <person name="Nykrynova M."/>
            <person name="Jureckova K."/>
            <person name="Cejkova D."/>
            <person name="Rychlik I."/>
        </authorList>
    </citation>
    <scope>NUCLEOTIDE SEQUENCE [LARGE SCALE GENOMIC DNA]</scope>
    <source>
        <strain evidence="2 3">ET340</strain>
    </source>
</reference>
<keyword evidence="1" id="KW-1133">Transmembrane helix</keyword>
<feature type="transmembrane region" description="Helical" evidence="1">
    <location>
        <begin position="12"/>
        <end position="30"/>
    </location>
</feature>
<dbReference type="RefSeq" id="WP_289600357.1">
    <property type="nucleotide sequence ID" value="NZ_JAUDCL010000023.1"/>
</dbReference>
<accession>A0ABT7USQ7</accession>
<feature type="transmembrane region" description="Helical" evidence="1">
    <location>
        <begin position="239"/>
        <end position="259"/>
    </location>
</feature>
<dbReference type="EMBL" id="JAUDCL010000023">
    <property type="protein sequence ID" value="MDM8201930.1"/>
    <property type="molecule type" value="Genomic_DNA"/>
</dbReference>
<protein>
    <submittedName>
        <fullName evidence="2">Uncharacterized protein</fullName>
    </submittedName>
</protein>
<keyword evidence="3" id="KW-1185">Reference proteome</keyword>
<evidence type="ECO:0000256" key="1">
    <source>
        <dbReference type="SAM" id="Phobius"/>
    </source>
</evidence>
<feature type="transmembrane region" description="Helical" evidence="1">
    <location>
        <begin position="50"/>
        <end position="74"/>
    </location>
</feature>
<dbReference type="Proteomes" id="UP001529380">
    <property type="component" value="Unassembled WGS sequence"/>
</dbReference>
<feature type="transmembrane region" description="Helical" evidence="1">
    <location>
        <begin position="172"/>
        <end position="197"/>
    </location>
</feature>
<keyword evidence="1" id="KW-0812">Transmembrane</keyword>
<feature type="transmembrane region" description="Helical" evidence="1">
    <location>
        <begin position="275"/>
        <end position="294"/>
    </location>
</feature>
<proteinExistence type="predicted"/>
<evidence type="ECO:0000313" key="2">
    <source>
        <dbReference type="EMBL" id="MDM8201930.1"/>
    </source>
</evidence>
<sequence length="391" mass="44224">MAEKRTVRFVKWLIKVVISYAVFIGTGWLLGRIPAQKIGLSEDMFFDLRMFFMLFGPIYLSLIVKIVLTILAAIKHKEKDTAEQNRGVLLAVTAILMLANLSNAQTAADLSSGLIESKGLKSLNRSKRYNLKGKRFLNVFLPIAFYMLILEILTLLVCIVTFAPLSNAASNAFIFTIVLTALLLLLIPLILTFISGFKGDKAEHERKRDKERQAAVVSGSLVLETDPIRRKQYLLLPKLLVLAVCPGAFLLSFLVLYFTKNHQDQLAVLMLRQPFMALAAASIFAVIPLLMYWANCSGTSLVQRVYLSENRLCYTGHSGSMDERVEFAFVLLRLKEYSVGRRSICIRGIFTRKTKDAYGTHQKNAFSKTLWIPRTFPVEQERILLDFLRKA</sequence>
<comment type="caution">
    <text evidence="2">The sequence shown here is derived from an EMBL/GenBank/DDBJ whole genome shotgun (WGS) entry which is preliminary data.</text>
</comment>
<name>A0ABT7USQ7_9FIRM</name>